<dbReference type="GO" id="GO:0071978">
    <property type="term" value="P:bacterial-type flagellum-dependent swarming motility"/>
    <property type="evidence" value="ECO:0007669"/>
    <property type="project" value="TreeGrafter"/>
</dbReference>
<dbReference type="AlphaFoldDB" id="A0A1H7ACL8"/>
<dbReference type="Pfam" id="PF00460">
    <property type="entry name" value="Flg_bb_rod"/>
    <property type="match status" value="1"/>
</dbReference>
<dbReference type="EMBL" id="FNZK01000012">
    <property type="protein sequence ID" value="SEJ62686.1"/>
    <property type="molecule type" value="Genomic_DNA"/>
</dbReference>
<evidence type="ECO:0000259" key="5">
    <source>
        <dbReference type="Pfam" id="PF00460"/>
    </source>
</evidence>
<dbReference type="GO" id="GO:0009425">
    <property type="term" value="C:bacterial-type flagellum basal body"/>
    <property type="evidence" value="ECO:0007669"/>
    <property type="project" value="UniProtKB-SubCell"/>
</dbReference>
<organism evidence="8 9">
    <name type="scientific">Propionispira arboris</name>
    <dbReference type="NCBI Taxonomy" id="84035"/>
    <lineage>
        <taxon>Bacteria</taxon>
        <taxon>Bacillati</taxon>
        <taxon>Bacillota</taxon>
        <taxon>Negativicutes</taxon>
        <taxon>Selenomonadales</taxon>
        <taxon>Selenomonadaceae</taxon>
        <taxon>Propionispira</taxon>
    </lineage>
</organism>
<reference evidence="8 9" key="1">
    <citation type="submission" date="2016-10" db="EMBL/GenBank/DDBJ databases">
        <authorList>
            <person name="de Groot N.N."/>
        </authorList>
    </citation>
    <scope>NUCLEOTIDE SEQUENCE [LARGE SCALE GENOMIC DNA]</scope>
    <source>
        <strain evidence="8 9">DSM 2179</strain>
    </source>
</reference>
<feature type="domain" description="Flagellar basal-body/hook protein C-terminal" evidence="6">
    <location>
        <begin position="552"/>
        <end position="594"/>
    </location>
</feature>
<proteinExistence type="inferred from homology"/>
<evidence type="ECO:0000259" key="6">
    <source>
        <dbReference type="Pfam" id="PF06429"/>
    </source>
</evidence>
<comment type="function">
    <text evidence="4">A flexible structure which links the flagellar filament to the drive apparatus in the basal body.</text>
</comment>
<feature type="domain" description="Flagellar hook protein FlgE/F/G-like D1" evidence="7">
    <location>
        <begin position="96"/>
        <end position="145"/>
    </location>
</feature>
<keyword evidence="8" id="KW-0966">Cell projection</keyword>
<dbReference type="GO" id="GO:0009424">
    <property type="term" value="C:bacterial-type flagellum hook"/>
    <property type="evidence" value="ECO:0007669"/>
    <property type="project" value="TreeGrafter"/>
</dbReference>
<feature type="domain" description="Flagellar basal body rod protein N-terminal" evidence="5">
    <location>
        <begin position="5"/>
        <end position="35"/>
    </location>
</feature>
<dbReference type="PANTHER" id="PTHR30435:SF1">
    <property type="entry name" value="FLAGELLAR HOOK PROTEIN FLGE"/>
    <property type="match status" value="1"/>
</dbReference>
<evidence type="ECO:0000259" key="7">
    <source>
        <dbReference type="Pfam" id="PF22692"/>
    </source>
</evidence>
<dbReference type="NCBIfam" id="TIGR03506">
    <property type="entry name" value="FlgEFG_subfam"/>
    <property type="match status" value="2"/>
</dbReference>
<dbReference type="InterPro" id="IPR053967">
    <property type="entry name" value="LlgE_F_G-like_D1"/>
</dbReference>
<dbReference type="RefSeq" id="WP_091832158.1">
    <property type="nucleotide sequence ID" value="NZ_FNZK01000012.1"/>
</dbReference>
<keyword evidence="8" id="KW-0282">Flagellum</keyword>
<sequence length="596" mass="61080">MMRSLYSGVSGLKAYTTGMDVTGNNISNINTTGFKAGRVTYQDTFNQMLASASGSSGALGGTNPKQVGLGVGVASIDTIFTDGNVQATSANTDLCISKAGFFIVSDGSNQSYTRNGAFQFDTNGNYGVTGTGLKVQGWMADSTGKIDPTGATQDLVVKMGQSMPATATTYVNYGKNLSAASANPTITLSDGKKVTYNSLTTTYAKGDTYTGATIKSLDSASYTLSNGTTVTDASGGLSANAFPTTAVPLTIASGSAGNYTLSDGSTVTGATSGLAVGSTYPDTTGVTFTSATALSNGATVTPVTGITYTNGDSFTAKIKTVNSRTYTLSDGASVTDTTTPATVLAVGATYPLTITGVAQTDVSSTISAYETVKGVEHKIPVTMTKVADNTWTVKSSGKTDTGYDVSGLNYKLVFDTAGKYSTGSTWDATSSSYKTGISAASFTTTQAGTVNMTMDFSAVTQNSGSTEAQVTDQDGNAAGSLTSVSIDVNGYLIGSYDNSKTKKEGQIALAVFNNPAGLTKSGSSLYAESQNSGKSQVTTVGHGGAGTLTPYALEMSNVDLSTEFSNMIVTQRAFQSNSKMITVADEMIETLVNMKR</sequence>
<dbReference type="InterPro" id="IPR037925">
    <property type="entry name" value="FlgE/F/G-like"/>
</dbReference>
<evidence type="ECO:0000256" key="4">
    <source>
        <dbReference type="RuleBase" id="RU362116"/>
    </source>
</evidence>
<evidence type="ECO:0000256" key="1">
    <source>
        <dbReference type="ARBA" id="ARBA00004117"/>
    </source>
</evidence>
<comment type="similarity">
    <text evidence="2 4">Belongs to the flagella basal body rod proteins family.</text>
</comment>
<keyword evidence="3 4" id="KW-0975">Bacterial flagellum</keyword>
<dbReference type="Pfam" id="PF22692">
    <property type="entry name" value="LlgE_F_G_D1"/>
    <property type="match status" value="1"/>
</dbReference>
<dbReference type="Pfam" id="PF06429">
    <property type="entry name" value="Flg_bbr_C"/>
    <property type="match status" value="1"/>
</dbReference>
<dbReference type="GO" id="GO:0005829">
    <property type="term" value="C:cytosol"/>
    <property type="evidence" value="ECO:0007669"/>
    <property type="project" value="TreeGrafter"/>
</dbReference>
<dbReference type="InterPro" id="IPR001444">
    <property type="entry name" value="Flag_bb_rod_N"/>
</dbReference>
<evidence type="ECO:0000313" key="8">
    <source>
        <dbReference type="EMBL" id="SEJ62686.1"/>
    </source>
</evidence>
<accession>A0A1H7ACL8</accession>
<name>A0A1H7ACL8_9FIRM</name>
<dbReference type="PROSITE" id="PS00588">
    <property type="entry name" value="FLAGELLA_BB_ROD"/>
    <property type="match status" value="1"/>
</dbReference>
<evidence type="ECO:0000256" key="2">
    <source>
        <dbReference type="ARBA" id="ARBA00009677"/>
    </source>
</evidence>
<dbReference type="STRING" id="84035.SAMN05660742_11241"/>
<dbReference type="InterPro" id="IPR010930">
    <property type="entry name" value="Flg_bb/hook_C_dom"/>
</dbReference>
<keyword evidence="9" id="KW-1185">Reference proteome</keyword>
<evidence type="ECO:0000256" key="3">
    <source>
        <dbReference type="ARBA" id="ARBA00023143"/>
    </source>
</evidence>
<dbReference type="InterPro" id="IPR020013">
    <property type="entry name" value="Flagellar_FlgE/F/G"/>
</dbReference>
<evidence type="ECO:0000313" key="9">
    <source>
        <dbReference type="Proteomes" id="UP000199662"/>
    </source>
</evidence>
<keyword evidence="8" id="KW-0969">Cilium</keyword>
<dbReference type="SUPFAM" id="SSF117143">
    <property type="entry name" value="Flagellar hook protein flgE"/>
    <property type="match status" value="2"/>
</dbReference>
<dbReference type="PANTHER" id="PTHR30435">
    <property type="entry name" value="FLAGELLAR PROTEIN"/>
    <property type="match status" value="1"/>
</dbReference>
<gene>
    <name evidence="8" type="ORF">SAMN05660742_11241</name>
</gene>
<dbReference type="Proteomes" id="UP000199662">
    <property type="component" value="Unassembled WGS sequence"/>
</dbReference>
<comment type="subcellular location">
    <subcellularLocation>
        <location evidence="1 4">Bacterial flagellum basal body</location>
    </subcellularLocation>
</comment>
<protein>
    <recommendedName>
        <fullName evidence="4">Flagellar hook protein FlgE</fullName>
    </recommendedName>
</protein>
<dbReference type="InterPro" id="IPR019776">
    <property type="entry name" value="Flagellar_basal_body_rod_CS"/>
</dbReference>